<dbReference type="AlphaFoldDB" id="A0A8X6Q3F0"/>
<evidence type="ECO:0000313" key="2">
    <source>
        <dbReference type="Proteomes" id="UP000887013"/>
    </source>
</evidence>
<keyword evidence="2" id="KW-1185">Reference proteome</keyword>
<feature type="non-terminal residue" evidence="1">
    <location>
        <position position="1"/>
    </location>
</feature>
<accession>A0A8X6Q3F0</accession>
<organism evidence="1 2">
    <name type="scientific">Nephila pilipes</name>
    <name type="common">Giant wood spider</name>
    <name type="synonym">Nephila maculata</name>
    <dbReference type="NCBI Taxonomy" id="299642"/>
    <lineage>
        <taxon>Eukaryota</taxon>
        <taxon>Metazoa</taxon>
        <taxon>Ecdysozoa</taxon>
        <taxon>Arthropoda</taxon>
        <taxon>Chelicerata</taxon>
        <taxon>Arachnida</taxon>
        <taxon>Araneae</taxon>
        <taxon>Araneomorphae</taxon>
        <taxon>Entelegynae</taxon>
        <taxon>Araneoidea</taxon>
        <taxon>Nephilidae</taxon>
        <taxon>Nephila</taxon>
    </lineage>
</organism>
<evidence type="ECO:0000313" key="1">
    <source>
        <dbReference type="EMBL" id="GFU04485.1"/>
    </source>
</evidence>
<gene>
    <name evidence="1" type="ORF">NPIL_628571</name>
</gene>
<protein>
    <submittedName>
        <fullName evidence="1">Uncharacterized protein</fullName>
    </submittedName>
</protein>
<proteinExistence type="predicted"/>
<reference evidence="1" key="1">
    <citation type="submission" date="2020-08" db="EMBL/GenBank/DDBJ databases">
        <title>Multicomponent nature underlies the extraordinary mechanical properties of spider dragline silk.</title>
        <authorList>
            <person name="Kono N."/>
            <person name="Nakamura H."/>
            <person name="Mori M."/>
            <person name="Yoshida Y."/>
            <person name="Ohtoshi R."/>
            <person name="Malay A.D."/>
            <person name="Moran D.A.P."/>
            <person name="Tomita M."/>
            <person name="Numata K."/>
            <person name="Arakawa K."/>
        </authorList>
    </citation>
    <scope>NUCLEOTIDE SEQUENCE</scope>
</reference>
<sequence>GQTPDNVSRWSMYPLVLELYAHPWERKEDCGQSLATGSKQELWSCNFRKIKVGAISENKCRSDRGHQHSVL</sequence>
<comment type="caution">
    <text evidence="1">The sequence shown here is derived from an EMBL/GenBank/DDBJ whole genome shotgun (WGS) entry which is preliminary data.</text>
</comment>
<name>A0A8X6Q3F0_NEPPI</name>
<dbReference type="EMBL" id="BMAW01123702">
    <property type="protein sequence ID" value="GFU04485.1"/>
    <property type="molecule type" value="Genomic_DNA"/>
</dbReference>
<dbReference type="Proteomes" id="UP000887013">
    <property type="component" value="Unassembled WGS sequence"/>
</dbReference>